<proteinExistence type="predicted"/>
<reference evidence="1" key="1">
    <citation type="submission" date="2014-09" db="EMBL/GenBank/DDBJ databases">
        <authorList>
            <person name="Magalhaes I.L.F."/>
            <person name="Oliveira U."/>
            <person name="Santos F.R."/>
            <person name="Vidigal T.H.D.A."/>
            <person name="Brescovit A.D."/>
            <person name="Santos A.J."/>
        </authorList>
    </citation>
    <scope>NUCLEOTIDE SEQUENCE</scope>
    <source>
        <tissue evidence="1">Shoot tissue taken approximately 20 cm above the soil surface</tissue>
    </source>
</reference>
<dbReference type="EMBL" id="GBRH01183889">
    <property type="protein sequence ID" value="JAE14007.1"/>
    <property type="molecule type" value="Transcribed_RNA"/>
</dbReference>
<reference evidence="1" key="2">
    <citation type="journal article" date="2015" name="Data Brief">
        <title>Shoot transcriptome of the giant reed, Arundo donax.</title>
        <authorList>
            <person name="Barrero R.A."/>
            <person name="Guerrero F.D."/>
            <person name="Moolhuijzen P."/>
            <person name="Goolsby J.A."/>
            <person name="Tidwell J."/>
            <person name="Bellgard S.E."/>
            <person name="Bellgard M.I."/>
        </authorList>
    </citation>
    <scope>NUCLEOTIDE SEQUENCE</scope>
    <source>
        <tissue evidence="1">Shoot tissue taken approximately 20 cm above the soil surface</tissue>
    </source>
</reference>
<organism evidence="1">
    <name type="scientific">Arundo donax</name>
    <name type="common">Giant reed</name>
    <name type="synonym">Donax arundinaceus</name>
    <dbReference type="NCBI Taxonomy" id="35708"/>
    <lineage>
        <taxon>Eukaryota</taxon>
        <taxon>Viridiplantae</taxon>
        <taxon>Streptophyta</taxon>
        <taxon>Embryophyta</taxon>
        <taxon>Tracheophyta</taxon>
        <taxon>Spermatophyta</taxon>
        <taxon>Magnoliopsida</taxon>
        <taxon>Liliopsida</taxon>
        <taxon>Poales</taxon>
        <taxon>Poaceae</taxon>
        <taxon>PACMAD clade</taxon>
        <taxon>Arundinoideae</taxon>
        <taxon>Arundineae</taxon>
        <taxon>Arundo</taxon>
    </lineage>
</organism>
<sequence length="20" mass="2104">MPSGCHGFAKLVLLAGIQNF</sequence>
<accession>A0A0A9FNY7</accession>
<protein>
    <submittedName>
        <fullName evidence="1">Uncharacterized protein</fullName>
    </submittedName>
</protein>
<name>A0A0A9FNY7_ARUDO</name>
<dbReference type="AlphaFoldDB" id="A0A0A9FNY7"/>
<evidence type="ECO:0000313" key="1">
    <source>
        <dbReference type="EMBL" id="JAE14007.1"/>
    </source>
</evidence>